<dbReference type="Gramene" id="OB03G15070.1">
    <property type="protein sequence ID" value="OB03G15070.1"/>
    <property type="gene ID" value="OB03G15070"/>
</dbReference>
<sequence length="63" mass="7236">MVGLGDRHGENILLDQQLGTVFMWISVACLTKICCLRDLRWYHSGLYKTWLMAWASLDTGAYL</sequence>
<name>J3LKD1_ORYBR</name>
<evidence type="ECO:0000313" key="2">
    <source>
        <dbReference type="Proteomes" id="UP000006038"/>
    </source>
</evidence>
<evidence type="ECO:0000313" key="1">
    <source>
        <dbReference type="EnsemblPlants" id="OB03G15070.1"/>
    </source>
</evidence>
<dbReference type="HOGENOM" id="CLU_2889405_0_0_1"/>
<dbReference type="Proteomes" id="UP000006038">
    <property type="component" value="Chromosome 3"/>
</dbReference>
<organism evidence="1">
    <name type="scientific">Oryza brachyantha</name>
    <name type="common">malo sina</name>
    <dbReference type="NCBI Taxonomy" id="4533"/>
    <lineage>
        <taxon>Eukaryota</taxon>
        <taxon>Viridiplantae</taxon>
        <taxon>Streptophyta</taxon>
        <taxon>Embryophyta</taxon>
        <taxon>Tracheophyta</taxon>
        <taxon>Spermatophyta</taxon>
        <taxon>Magnoliopsida</taxon>
        <taxon>Liliopsida</taxon>
        <taxon>Poales</taxon>
        <taxon>Poaceae</taxon>
        <taxon>BOP clade</taxon>
        <taxon>Oryzoideae</taxon>
        <taxon>Oryzeae</taxon>
        <taxon>Oryzinae</taxon>
        <taxon>Oryza</taxon>
    </lineage>
</organism>
<proteinExistence type="predicted"/>
<protein>
    <submittedName>
        <fullName evidence="1">Uncharacterized protein</fullName>
    </submittedName>
</protein>
<accession>J3LKD1</accession>
<reference evidence="1" key="1">
    <citation type="journal article" date="2013" name="Nat. Commun.">
        <title>Whole-genome sequencing of Oryza brachyantha reveals mechanisms underlying Oryza genome evolution.</title>
        <authorList>
            <person name="Chen J."/>
            <person name="Huang Q."/>
            <person name="Gao D."/>
            <person name="Wang J."/>
            <person name="Lang Y."/>
            <person name="Liu T."/>
            <person name="Li B."/>
            <person name="Bai Z."/>
            <person name="Luis Goicoechea J."/>
            <person name="Liang C."/>
            <person name="Chen C."/>
            <person name="Zhang W."/>
            <person name="Sun S."/>
            <person name="Liao Y."/>
            <person name="Zhang X."/>
            <person name="Yang L."/>
            <person name="Song C."/>
            <person name="Wang M."/>
            <person name="Shi J."/>
            <person name="Liu G."/>
            <person name="Liu J."/>
            <person name="Zhou H."/>
            <person name="Zhou W."/>
            <person name="Yu Q."/>
            <person name="An N."/>
            <person name="Chen Y."/>
            <person name="Cai Q."/>
            <person name="Wang B."/>
            <person name="Liu B."/>
            <person name="Min J."/>
            <person name="Huang Y."/>
            <person name="Wu H."/>
            <person name="Li Z."/>
            <person name="Zhang Y."/>
            <person name="Yin Y."/>
            <person name="Song W."/>
            <person name="Jiang J."/>
            <person name="Jackson S.A."/>
            <person name="Wing R.A."/>
            <person name="Wang J."/>
            <person name="Chen M."/>
        </authorList>
    </citation>
    <scope>NUCLEOTIDE SEQUENCE [LARGE SCALE GENOMIC DNA]</scope>
    <source>
        <strain evidence="1">cv. IRGC 101232</strain>
    </source>
</reference>
<dbReference type="AlphaFoldDB" id="J3LKD1"/>
<dbReference type="PROSITE" id="PS51257">
    <property type="entry name" value="PROKAR_LIPOPROTEIN"/>
    <property type="match status" value="1"/>
</dbReference>
<reference evidence="1" key="2">
    <citation type="submission" date="2013-04" db="UniProtKB">
        <authorList>
            <consortium name="EnsemblPlants"/>
        </authorList>
    </citation>
    <scope>IDENTIFICATION</scope>
</reference>
<dbReference type="EnsemblPlants" id="OB03G15070.1">
    <property type="protein sequence ID" value="OB03G15070.1"/>
    <property type="gene ID" value="OB03G15070"/>
</dbReference>
<keyword evidence="2" id="KW-1185">Reference proteome</keyword>